<keyword evidence="1" id="KW-1133">Transmembrane helix</keyword>
<feature type="transmembrane region" description="Helical" evidence="1">
    <location>
        <begin position="31"/>
        <end position="53"/>
    </location>
</feature>
<dbReference type="GO" id="GO:0005783">
    <property type="term" value="C:endoplasmic reticulum"/>
    <property type="evidence" value="ECO:0007669"/>
    <property type="project" value="TreeGrafter"/>
</dbReference>
<evidence type="ECO:0000313" key="3">
    <source>
        <dbReference type="Proteomes" id="UP001438707"/>
    </source>
</evidence>
<name>A0AAW1RC24_9CHLO</name>
<sequence>MSALLHLDLLEQLSFYGQYHNNKANQMIHGIFVPAIFWSVCVWLAYAVLPFDLPQQLSSWPLPDWFTSGCVANGALILSMVYGAYYTVLEPCAGFTWTIFQGWPMWFTATLFRQAVPHAWAWAIGVHIFSWWAQVHIGHIMIEGTRPALTHSFFQSLVLANLFVWLEALFAVGYRPGLQAALHDRVSKTMTERRSQQESLLKPSAEPSRH</sequence>
<comment type="caution">
    <text evidence="2">The sequence shown here is derived from an EMBL/GenBank/DDBJ whole genome shotgun (WGS) entry which is preliminary data.</text>
</comment>
<dbReference type="GO" id="GO:0016020">
    <property type="term" value="C:membrane"/>
    <property type="evidence" value="ECO:0007669"/>
    <property type="project" value="GOC"/>
</dbReference>
<evidence type="ECO:0000256" key="1">
    <source>
        <dbReference type="SAM" id="Phobius"/>
    </source>
</evidence>
<feature type="transmembrane region" description="Helical" evidence="1">
    <location>
        <begin position="119"/>
        <end position="142"/>
    </location>
</feature>
<proteinExistence type="predicted"/>
<dbReference type="GO" id="GO:0046521">
    <property type="term" value="P:sphingoid catabolic process"/>
    <property type="evidence" value="ECO:0007669"/>
    <property type="project" value="TreeGrafter"/>
</dbReference>
<keyword evidence="1" id="KW-0812">Transmembrane</keyword>
<protein>
    <recommendedName>
        <fullName evidence="4">DUF962 domain-containing protein</fullName>
    </recommendedName>
</protein>
<feature type="transmembrane region" description="Helical" evidence="1">
    <location>
        <begin position="154"/>
        <end position="174"/>
    </location>
</feature>
<evidence type="ECO:0000313" key="2">
    <source>
        <dbReference type="EMBL" id="KAK9831036.1"/>
    </source>
</evidence>
<dbReference type="AlphaFoldDB" id="A0AAW1RC24"/>
<organism evidence="2 3">
    <name type="scientific">Apatococcus lobatus</name>
    <dbReference type="NCBI Taxonomy" id="904363"/>
    <lineage>
        <taxon>Eukaryota</taxon>
        <taxon>Viridiplantae</taxon>
        <taxon>Chlorophyta</taxon>
        <taxon>core chlorophytes</taxon>
        <taxon>Trebouxiophyceae</taxon>
        <taxon>Chlorellales</taxon>
        <taxon>Chlorellaceae</taxon>
        <taxon>Apatococcus</taxon>
    </lineage>
</organism>
<dbReference type="Pfam" id="PF06127">
    <property type="entry name" value="Mpo1-like"/>
    <property type="match status" value="1"/>
</dbReference>
<dbReference type="EMBL" id="JALJOS010000014">
    <property type="protein sequence ID" value="KAK9831036.1"/>
    <property type="molecule type" value="Genomic_DNA"/>
</dbReference>
<evidence type="ECO:0008006" key="4">
    <source>
        <dbReference type="Google" id="ProtNLM"/>
    </source>
</evidence>
<keyword evidence="3" id="KW-1185">Reference proteome</keyword>
<reference evidence="2 3" key="1">
    <citation type="journal article" date="2024" name="Nat. Commun.">
        <title>Phylogenomics reveals the evolutionary origins of lichenization in chlorophyte algae.</title>
        <authorList>
            <person name="Puginier C."/>
            <person name="Libourel C."/>
            <person name="Otte J."/>
            <person name="Skaloud P."/>
            <person name="Haon M."/>
            <person name="Grisel S."/>
            <person name="Petersen M."/>
            <person name="Berrin J.G."/>
            <person name="Delaux P.M."/>
            <person name="Dal Grande F."/>
            <person name="Keller J."/>
        </authorList>
    </citation>
    <scope>NUCLEOTIDE SEQUENCE [LARGE SCALE GENOMIC DNA]</scope>
    <source>
        <strain evidence="2 3">SAG 2145</strain>
    </source>
</reference>
<accession>A0AAW1RC24</accession>
<dbReference type="PANTHER" id="PTHR28026:SF9">
    <property type="entry name" value="2-HYDROXY-PALMITIC ACID DIOXYGENASE MPO1"/>
    <property type="match status" value="1"/>
</dbReference>
<feature type="transmembrane region" description="Helical" evidence="1">
    <location>
        <begin position="65"/>
        <end position="88"/>
    </location>
</feature>
<dbReference type="Proteomes" id="UP001438707">
    <property type="component" value="Unassembled WGS sequence"/>
</dbReference>
<dbReference type="PANTHER" id="PTHR28026">
    <property type="entry name" value="DUF962 DOMAIN PROTEIN (AFU_ORTHOLOGUE AFUA_8G05310)"/>
    <property type="match status" value="1"/>
</dbReference>
<gene>
    <name evidence="2" type="ORF">WJX74_000825</name>
</gene>
<dbReference type="InterPro" id="IPR009305">
    <property type="entry name" value="Mpo1-like"/>
</dbReference>
<keyword evidence="1" id="KW-0472">Membrane</keyword>